<keyword evidence="25" id="KW-1185">Reference proteome</keyword>
<dbReference type="EnsemblPlants" id="QL01p031936:mrna">
    <property type="protein sequence ID" value="QL01p031936:mrna:CDS:2"/>
    <property type="gene ID" value="QL01p031936"/>
</dbReference>
<keyword evidence="15" id="KW-0325">Glycoprotein</keyword>
<feature type="signal peptide" evidence="21">
    <location>
        <begin position="1"/>
        <end position="23"/>
    </location>
</feature>
<keyword evidence="9 18" id="KW-0418">Kinase</keyword>
<evidence type="ECO:0000256" key="10">
    <source>
        <dbReference type="ARBA" id="ARBA00022840"/>
    </source>
</evidence>
<keyword evidence="3" id="KW-0245">EGF-like domain</keyword>
<dbReference type="AlphaFoldDB" id="A0A7N2KP85"/>
<feature type="domain" description="Protein kinase" evidence="22">
    <location>
        <begin position="523"/>
        <end position="795"/>
    </location>
</feature>
<reference evidence="24" key="2">
    <citation type="submission" date="2021-01" db="UniProtKB">
        <authorList>
            <consortium name="EnsemblPlants"/>
        </authorList>
    </citation>
    <scope>IDENTIFICATION</scope>
</reference>
<evidence type="ECO:0000256" key="2">
    <source>
        <dbReference type="ARBA" id="ARBA00022527"/>
    </source>
</evidence>
<dbReference type="InterPro" id="IPR024171">
    <property type="entry name" value="SRK-like_kinase"/>
</dbReference>
<keyword evidence="11 20" id="KW-1133">Transmembrane helix</keyword>
<dbReference type="PANTHER" id="PTHR47976:SF49">
    <property type="entry name" value="RECEPTOR-LIKE SERINE_THREONINE-PROTEIN KINASE"/>
    <property type="match status" value="1"/>
</dbReference>
<evidence type="ECO:0000256" key="5">
    <source>
        <dbReference type="ARBA" id="ARBA00022692"/>
    </source>
</evidence>
<dbReference type="PROSITE" id="PS50927">
    <property type="entry name" value="BULB_LECTIN"/>
    <property type="match status" value="1"/>
</dbReference>
<dbReference type="InterPro" id="IPR036426">
    <property type="entry name" value="Bulb-type_lectin_dom_sf"/>
</dbReference>
<dbReference type="InterPro" id="IPR001245">
    <property type="entry name" value="Ser-Thr/Tyr_kinase_cat_dom"/>
</dbReference>
<feature type="transmembrane region" description="Helical" evidence="20">
    <location>
        <begin position="459"/>
        <end position="485"/>
    </location>
</feature>
<feature type="domain" description="Bulb-type lectin" evidence="23">
    <location>
        <begin position="31"/>
        <end position="152"/>
    </location>
</feature>
<keyword evidence="2 18" id="KW-0723">Serine/threonine-protein kinase</keyword>
<comment type="similarity">
    <text evidence="18">Belongs to the protein kinase superfamily. Ser/Thr protein kinase family.</text>
</comment>
<dbReference type="EMBL" id="LRBV02000001">
    <property type="status" value="NOT_ANNOTATED_CDS"/>
    <property type="molecule type" value="Genomic_DNA"/>
</dbReference>
<keyword evidence="8 18" id="KW-0547">Nucleotide-binding</keyword>
<dbReference type="FunFam" id="1.10.510.10:FF:000237">
    <property type="entry name" value="G-type lectin S-receptor-like serine/threonine-protein kinase"/>
    <property type="match status" value="1"/>
</dbReference>
<dbReference type="InterPro" id="IPR000858">
    <property type="entry name" value="S_locus_glycoprot_dom"/>
</dbReference>
<evidence type="ECO:0000256" key="15">
    <source>
        <dbReference type="ARBA" id="ARBA00023180"/>
    </source>
</evidence>
<evidence type="ECO:0000256" key="3">
    <source>
        <dbReference type="ARBA" id="ARBA00022536"/>
    </source>
</evidence>
<evidence type="ECO:0000256" key="19">
    <source>
        <dbReference type="PROSITE-ProRule" id="PRU10141"/>
    </source>
</evidence>
<dbReference type="OMA" id="YRGFVYE"/>
<dbReference type="FunFam" id="2.90.10.10:FF:000026">
    <property type="entry name" value="Serine/threonine-protein kinase"/>
    <property type="match status" value="1"/>
</dbReference>
<dbReference type="Gramene" id="QL01p031936:mrna">
    <property type="protein sequence ID" value="QL01p031936:mrna:CDS:2"/>
    <property type="gene ID" value="QL01p031936"/>
</dbReference>
<feature type="chain" id="PRO_5029669022" description="Receptor-like serine/threonine-protein kinase" evidence="21">
    <location>
        <begin position="24"/>
        <end position="808"/>
    </location>
</feature>
<dbReference type="GO" id="GO:0030246">
    <property type="term" value="F:carbohydrate binding"/>
    <property type="evidence" value="ECO:0007669"/>
    <property type="project" value="UniProtKB-KW"/>
</dbReference>
<evidence type="ECO:0000256" key="11">
    <source>
        <dbReference type="ARBA" id="ARBA00022989"/>
    </source>
</evidence>
<dbReference type="SUPFAM" id="SSF51110">
    <property type="entry name" value="alpha-D-mannose-specific plant lectins"/>
    <property type="match status" value="1"/>
</dbReference>
<dbReference type="PANTHER" id="PTHR47976">
    <property type="entry name" value="G-TYPE LECTIN S-RECEPTOR-LIKE SERINE/THREONINE-PROTEIN KINASE SD2-5"/>
    <property type="match status" value="1"/>
</dbReference>
<dbReference type="Gene3D" id="3.30.200.20">
    <property type="entry name" value="Phosphorylase Kinase, domain 1"/>
    <property type="match status" value="1"/>
</dbReference>
<comment type="subcellular location">
    <subcellularLocation>
        <location evidence="1">Membrane</location>
        <topology evidence="1">Single-pass type I membrane protein</topology>
    </subcellularLocation>
</comment>
<keyword evidence="7" id="KW-0430">Lectin</keyword>
<dbReference type="FunFam" id="2.90.10.10:FF:000006">
    <property type="entry name" value="Serine/threonine-protein kinase"/>
    <property type="match status" value="1"/>
</dbReference>
<evidence type="ECO:0000259" key="23">
    <source>
        <dbReference type="PROSITE" id="PS50927"/>
    </source>
</evidence>
<proteinExistence type="inferred from homology"/>
<name>A0A7N2KP85_QUELO</name>
<keyword evidence="13" id="KW-1015">Disulfide bond</keyword>
<dbReference type="Pfam" id="PF01453">
    <property type="entry name" value="B_lectin"/>
    <property type="match status" value="1"/>
</dbReference>
<dbReference type="Gene3D" id="2.90.10.30">
    <property type="match status" value="1"/>
</dbReference>
<accession>A0A7N2KP85</accession>
<evidence type="ECO:0000256" key="16">
    <source>
        <dbReference type="ARBA" id="ARBA00047899"/>
    </source>
</evidence>
<evidence type="ECO:0000256" key="17">
    <source>
        <dbReference type="ARBA" id="ARBA00048679"/>
    </source>
</evidence>
<dbReference type="Proteomes" id="UP000594261">
    <property type="component" value="Chromosome 1"/>
</dbReference>
<dbReference type="InterPro" id="IPR051343">
    <property type="entry name" value="G-type_lectin_kinases/EP1-like"/>
</dbReference>
<evidence type="ECO:0000256" key="8">
    <source>
        <dbReference type="ARBA" id="ARBA00022741"/>
    </source>
</evidence>
<dbReference type="CDD" id="cd14066">
    <property type="entry name" value="STKc_IRAK"/>
    <property type="match status" value="1"/>
</dbReference>
<evidence type="ECO:0000256" key="18">
    <source>
        <dbReference type="PIRNR" id="PIRNR000641"/>
    </source>
</evidence>
<dbReference type="InterPro" id="IPR001480">
    <property type="entry name" value="Bulb-type_lectin_dom"/>
</dbReference>
<evidence type="ECO:0000256" key="9">
    <source>
        <dbReference type="ARBA" id="ARBA00022777"/>
    </source>
</evidence>
<protein>
    <recommendedName>
        <fullName evidence="18">Receptor-like serine/threonine-protein kinase</fullName>
        <ecNumber evidence="18">2.7.11.1</ecNumber>
    </recommendedName>
</protein>
<dbReference type="InterPro" id="IPR017441">
    <property type="entry name" value="Protein_kinase_ATP_BS"/>
</dbReference>
<evidence type="ECO:0000256" key="13">
    <source>
        <dbReference type="ARBA" id="ARBA00023157"/>
    </source>
</evidence>
<dbReference type="Gene3D" id="2.90.10.10">
    <property type="entry name" value="Bulb-type lectin domain"/>
    <property type="match status" value="1"/>
</dbReference>
<dbReference type="FunFam" id="3.30.200.20:FF:000059">
    <property type="entry name" value="S-receptor-like serine/threonine-protein kinase"/>
    <property type="match status" value="1"/>
</dbReference>
<dbReference type="InterPro" id="IPR011009">
    <property type="entry name" value="Kinase-like_dom_sf"/>
</dbReference>
<dbReference type="GO" id="GO:0004674">
    <property type="term" value="F:protein serine/threonine kinase activity"/>
    <property type="evidence" value="ECO:0007669"/>
    <property type="project" value="UniProtKB-KW"/>
</dbReference>
<keyword evidence="5 20" id="KW-0812">Transmembrane</keyword>
<evidence type="ECO:0000256" key="14">
    <source>
        <dbReference type="ARBA" id="ARBA00023170"/>
    </source>
</evidence>
<evidence type="ECO:0000256" key="7">
    <source>
        <dbReference type="ARBA" id="ARBA00022734"/>
    </source>
</evidence>
<dbReference type="GO" id="GO:0005524">
    <property type="term" value="F:ATP binding"/>
    <property type="evidence" value="ECO:0007669"/>
    <property type="project" value="UniProtKB-UniRule"/>
</dbReference>
<evidence type="ECO:0000256" key="6">
    <source>
        <dbReference type="ARBA" id="ARBA00022729"/>
    </source>
</evidence>
<dbReference type="InParanoid" id="A0A7N2KP85"/>
<keyword evidence="14" id="KW-0675">Receptor</keyword>
<keyword evidence="6 21" id="KW-0732">Signal</keyword>
<comment type="catalytic activity">
    <reaction evidence="17 18">
        <text>L-seryl-[protein] + ATP = O-phospho-L-seryl-[protein] + ADP + H(+)</text>
        <dbReference type="Rhea" id="RHEA:17989"/>
        <dbReference type="Rhea" id="RHEA-COMP:9863"/>
        <dbReference type="Rhea" id="RHEA-COMP:11604"/>
        <dbReference type="ChEBI" id="CHEBI:15378"/>
        <dbReference type="ChEBI" id="CHEBI:29999"/>
        <dbReference type="ChEBI" id="CHEBI:30616"/>
        <dbReference type="ChEBI" id="CHEBI:83421"/>
        <dbReference type="ChEBI" id="CHEBI:456216"/>
        <dbReference type="EC" id="2.7.11.1"/>
    </reaction>
</comment>
<feature type="binding site" evidence="19">
    <location>
        <position position="552"/>
    </location>
    <ligand>
        <name>ATP</name>
        <dbReference type="ChEBI" id="CHEBI:30616"/>
    </ligand>
</feature>
<dbReference type="EC" id="2.7.11.1" evidence="18"/>
<dbReference type="PROSITE" id="PS50011">
    <property type="entry name" value="PROTEIN_KINASE_DOM"/>
    <property type="match status" value="1"/>
</dbReference>
<evidence type="ECO:0000313" key="24">
    <source>
        <dbReference type="EnsemblPlants" id="QL01p031936:mrna:CDS:2"/>
    </source>
</evidence>
<dbReference type="PROSITE" id="PS00107">
    <property type="entry name" value="PROTEIN_KINASE_ATP"/>
    <property type="match status" value="1"/>
</dbReference>
<evidence type="ECO:0000256" key="1">
    <source>
        <dbReference type="ARBA" id="ARBA00004479"/>
    </source>
</evidence>
<reference evidence="24 25" key="1">
    <citation type="journal article" date="2016" name="G3 (Bethesda)">
        <title>First Draft Assembly and Annotation of the Genome of a California Endemic Oak Quercus lobata Nee (Fagaceae).</title>
        <authorList>
            <person name="Sork V.L."/>
            <person name="Fitz-Gibbon S.T."/>
            <person name="Puiu D."/>
            <person name="Crepeau M."/>
            <person name="Gugger P.F."/>
            <person name="Sherman R."/>
            <person name="Stevens K."/>
            <person name="Langley C.H."/>
            <person name="Pellegrini M."/>
            <person name="Salzberg S.L."/>
        </authorList>
    </citation>
    <scope>NUCLEOTIDE SEQUENCE [LARGE SCALE GENOMIC DNA]</scope>
    <source>
        <strain evidence="24 25">cv. SW786</strain>
    </source>
</reference>
<dbReference type="InterPro" id="IPR000719">
    <property type="entry name" value="Prot_kinase_dom"/>
</dbReference>
<dbReference type="SUPFAM" id="SSF56112">
    <property type="entry name" value="Protein kinase-like (PK-like)"/>
    <property type="match status" value="1"/>
</dbReference>
<comment type="catalytic activity">
    <reaction evidence="16 18">
        <text>L-threonyl-[protein] + ATP = O-phospho-L-threonyl-[protein] + ADP + H(+)</text>
        <dbReference type="Rhea" id="RHEA:46608"/>
        <dbReference type="Rhea" id="RHEA-COMP:11060"/>
        <dbReference type="Rhea" id="RHEA-COMP:11605"/>
        <dbReference type="ChEBI" id="CHEBI:15378"/>
        <dbReference type="ChEBI" id="CHEBI:30013"/>
        <dbReference type="ChEBI" id="CHEBI:30616"/>
        <dbReference type="ChEBI" id="CHEBI:61977"/>
        <dbReference type="ChEBI" id="CHEBI:456216"/>
        <dbReference type="EC" id="2.7.11.1"/>
    </reaction>
</comment>
<dbReference type="SMART" id="SM00108">
    <property type="entry name" value="B_lectin"/>
    <property type="match status" value="1"/>
</dbReference>
<dbReference type="GO" id="GO:0016020">
    <property type="term" value="C:membrane"/>
    <property type="evidence" value="ECO:0007669"/>
    <property type="project" value="UniProtKB-SubCell"/>
</dbReference>
<dbReference type="GO" id="GO:0048544">
    <property type="term" value="P:recognition of pollen"/>
    <property type="evidence" value="ECO:0007669"/>
    <property type="project" value="InterPro"/>
</dbReference>
<evidence type="ECO:0000256" key="12">
    <source>
        <dbReference type="ARBA" id="ARBA00023136"/>
    </source>
</evidence>
<dbReference type="Pfam" id="PF00954">
    <property type="entry name" value="S_locus_glycop"/>
    <property type="match status" value="1"/>
</dbReference>
<evidence type="ECO:0000259" key="22">
    <source>
        <dbReference type="PROSITE" id="PS50011"/>
    </source>
</evidence>
<organism evidence="24 25">
    <name type="scientific">Quercus lobata</name>
    <name type="common">Valley oak</name>
    <dbReference type="NCBI Taxonomy" id="97700"/>
    <lineage>
        <taxon>Eukaryota</taxon>
        <taxon>Viridiplantae</taxon>
        <taxon>Streptophyta</taxon>
        <taxon>Embryophyta</taxon>
        <taxon>Tracheophyta</taxon>
        <taxon>Spermatophyta</taxon>
        <taxon>Magnoliopsida</taxon>
        <taxon>eudicotyledons</taxon>
        <taxon>Gunneridae</taxon>
        <taxon>Pentapetalae</taxon>
        <taxon>rosids</taxon>
        <taxon>fabids</taxon>
        <taxon>Fagales</taxon>
        <taxon>Fagaceae</taxon>
        <taxon>Quercus</taxon>
    </lineage>
</organism>
<sequence length="808" mass="90419">MGSISFSVLFLLTMSLLAVDVKAQQNHSNVIHLGSSLSPIANRTSWLSPSGLFAFGFYPQGNGFAIGIWLVNQPENTIVWTANRDYPPVSSNATLNLRSDGLLLRTEQGEEILILNSTQDKFYLFADSASMLDSGNFVLYDDASSVVWESFEFPTDTILGGQNLSNRKGLVSSVSTSDHSSGRYCLRMQDDGNLVSYPVNNTYISENAYWKISYDYDHICSYNKRCFMSDGTFGNSIKLSLDQRGLLSLANSSSHIYTLANNSYLGKKETVIYRAILDSDGIFKLYSHHFFGNTSSSVSLVWSALQDQCEVKGFCGFNSYCKGVGSIAECRCFPGFEFMNSGNKCLGCYKMGCKDGCSSSNDSMIPYDIIAQPNISWGDFPYSMVRTEQENCNKSCLGDSNCGAALFYMNGTCTKYKLPLRYGRSQNSSAIAFFKVIGKNGPDHPPPFPGILMDSKKKMILILSLTLGSNALLCSAIAISCFFIYRHQVHRYRKLSLENVNLEFAENFTLRSFSYNELEHATDGFKEALGKGSFGSVYKGYLSEANKSIAVKRLEKFVEEGEREFRAEMTAIGRTHHRNLAQLLGFCIEGSRKLLVYEYMSNGSLAYLLFKTKERPLWRERVRIALEVARGVFYLHQECEVNIIHGNLKPQNILMDENWTPKISDFGLARLLVPNQKRNITTDIEGSSGYSAPEWEKNALISIKVDIFSYGMMLLEIVCCRSNIEVNVSTADEILLSNWVYNCLVAGELNKLVEDENVDMKTLERMVKVGLWCVQEDPALRPPMKDLILMLEGTMDIEVPPSPAISHS</sequence>
<dbReference type="Pfam" id="PF07714">
    <property type="entry name" value="PK_Tyr_Ser-Thr"/>
    <property type="match status" value="1"/>
</dbReference>
<evidence type="ECO:0000313" key="25">
    <source>
        <dbReference type="Proteomes" id="UP000594261"/>
    </source>
</evidence>
<keyword evidence="10 18" id="KW-0067">ATP-binding</keyword>
<dbReference type="PIRSF" id="PIRSF000641">
    <property type="entry name" value="SRK"/>
    <property type="match status" value="1"/>
</dbReference>
<evidence type="ECO:0000256" key="4">
    <source>
        <dbReference type="ARBA" id="ARBA00022679"/>
    </source>
</evidence>
<dbReference type="Gene3D" id="1.10.510.10">
    <property type="entry name" value="Transferase(Phosphotransferase) domain 1"/>
    <property type="match status" value="1"/>
</dbReference>
<keyword evidence="12 20" id="KW-0472">Membrane</keyword>
<keyword evidence="4 18" id="KW-0808">Transferase</keyword>
<evidence type="ECO:0000256" key="20">
    <source>
        <dbReference type="SAM" id="Phobius"/>
    </source>
</evidence>
<evidence type="ECO:0000256" key="21">
    <source>
        <dbReference type="SAM" id="SignalP"/>
    </source>
</evidence>